<gene>
    <name evidence="15" type="ORF">IQ249_09445</name>
</gene>
<dbReference type="GO" id="GO:0034039">
    <property type="term" value="F:8-oxo-7,8-dihydroguanine DNA N-glycosylase activity"/>
    <property type="evidence" value="ECO:0007669"/>
    <property type="project" value="TreeGrafter"/>
</dbReference>
<dbReference type="GO" id="GO:0035485">
    <property type="term" value="F:adenine/guanine mispair binding"/>
    <property type="evidence" value="ECO:0007669"/>
    <property type="project" value="TreeGrafter"/>
</dbReference>
<dbReference type="RefSeq" id="WP_194029207.1">
    <property type="nucleotide sequence ID" value="NZ_JADEWZ010000011.1"/>
</dbReference>
<name>A0A8J7DWJ0_9CYAN</name>
<evidence type="ECO:0000259" key="13">
    <source>
        <dbReference type="SMART" id="SM00278"/>
    </source>
</evidence>
<evidence type="ECO:0000256" key="10">
    <source>
        <dbReference type="ARBA" id="ARBA00023014"/>
    </source>
</evidence>
<keyword evidence="10" id="KW-0411">Iron-sulfur</keyword>
<dbReference type="SMART" id="SM00278">
    <property type="entry name" value="HhH1"/>
    <property type="match status" value="1"/>
</dbReference>
<dbReference type="GO" id="GO:0006298">
    <property type="term" value="P:mismatch repair"/>
    <property type="evidence" value="ECO:0007669"/>
    <property type="project" value="TreeGrafter"/>
</dbReference>
<dbReference type="InterPro" id="IPR003583">
    <property type="entry name" value="Hlx-hairpin-Hlx_DNA-bd_motif"/>
</dbReference>
<dbReference type="InterPro" id="IPR011257">
    <property type="entry name" value="DNA_glycosylase"/>
</dbReference>
<evidence type="ECO:0000256" key="3">
    <source>
        <dbReference type="ARBA" id="ARBA00008343"/>
    </source>
</evidence>
<dbReference type="InterPro" id="IPR003265">
    <property type="entry name" value="HhH-GPD_domain"/>
</dbReference>
<accession>A0A8J7DWJ0</accession>
<dbReference type="GO" id="GO:0046872">
    <property type="term" value="F:metal ion binding"/>
    <property type="evidence" value="ECO:0007669"/>
    <property type="project" value="UniProtKB-KW"/>
</dbReference>
<proteinExistence type="inferred from homology"/>
<dbReference type="EC" id="3.2.2.31" evidence="4"/>
<keyword evidence="8" id="KW-0378">Hydrolase</keyword>
<dbReference type="InterPro" id="IPR000445">
    <property type="entry name" value="HhH_motif"/>
</dbReference>
<organism evidence="15 16">
    <name type="scientific">Lusitaniella coriacea LEGE 07157</name>
    <dbReference type="NCBI Taxonomy" id="945747"/>
    <lineage>
        <taxon>Bacteria</taxon>
        <taxon>Bacillati</taxon>
        <taxon>Cyanobacteriota</taxon>
        <taxon>Cyanophyceae</taxon>
        <taxon>Spirulinales</taxon>
        <taxon>Lusitaniellaceae</taxon>
        <taxon>Lusitaniella</taxon>
    </lineage>
</organism>
<reference evidence="15" key="1">
    <citation type="submission" date="2020-10" db="EMBL/GenBank/DDBJ databases">
        <authorList>
            <person name="Castelo-Branco R."/>
            <person name="Eusebio N."/>
            <person name="Adriana R."/>
            <person name="Vieira A."/>
            <person name="Brugerolle De Fraissinette N."/>
            <person name="Rezende De Castro R."/>
            <person name="Schneider M.P."/>
            <person name="Vasconcelos V."/>
            <person name="Leao P.N."/>
        </authorList>
    </citation>
    <scope>NUCLEOTIDE SEQUENCE</scope>
    <source>
        <strain evidence="15">LEGE 07157</strain>
    </source>
</reference>
<feature type="domain" description="HhH-GPD" evidence="14">
    <location>
        <begin position="49"/>
        <end position="199"/>
    </location>
</feature>
<dbReference type="Pfam" id="PF00730">
    <property type="entry name" value="HhH-GPD"/>
    <property type="match status" value="1"/>
</dbReference>
<dbReference type="PANTHER" id="PTHR42944:SF1">
    <property type="entry name" value="ADENINE DNA GLYCOSYLASE"/>
    <property type="match status" value="1"/>
</dbReference>
<sequence>MNQEIPQLQNLPKIRYFQRKLKAWATQNLRDFPWRRTTNPYSIFVAEFLLQKTDAATVAPIYEAFLACYPTLETVAAAPIGDVETLLQPLGLFFRAERLCQAAREILEKDGGKIPNTQKRLLELPGIGKYTARSILAHGFLRPAAVLDTNVARILERFFGIQGDRVKSRCKVLWSAADIVAPKRNVGRWNLTLLDFGALVCTARNLCCSDCPLRSQCCFPATIRRSRA</sequence>
<evidence type="ECO:0000259" key="14">
    <source>
        <dbReference type="SMART" id="SM00478"/>
    </source>
</evidence>
<evidence type="ECO:0000256" key="12">
    <source>
        <dbReference type="ARBA" id="ARBA00023295"/>
    </source>
</evidence>
<dbReference type="GO" id="GO:0006284">
    <property type="term" value="P:base-excision repair"/>
    <property type="evidence" value="ECO:0007669"/>
    <property type="project" value="InterPro"/>
</dbReference>
<evidence type="ECO:0000313" key="16">
    <source>
        <dbReference type="Proteomes" id="UP000654482"/>
    </source>
</evidence>
<dbReference type="Gene3D" id="1.10.340.30">
    <property type="entry name" value="Hypothetical protein, domain 2"/>
    <property type="match status" value="1"/>
</dbReference>
<evidence type="ECO:0000256" key="9">
    <source>
        <dbReference type="ARBA" id="ARBA00023004"/>
    </source>
</evidence>
<dbReference type="GO" id="GO:0032357">
    <property type="term" value="F:oxidized purine DNA binding"/>
    <property type="evidence" value="ECO:0007669"/>
    <property type="project" value="TreeGrafter"/>
</dbReference>
<evidence type="ECO:0000256" key="2">
    <source>
        <dbReference type="ARBA" id="ARBA00001966"/>
    </source>
</evidence>
<dbReference type="PANTHER" id="PTHR42944">
    <property type="entry name" value="ADENINE DNA GLYCOSYLASE"/>
    <property type="match status" value="1"/>
</dbReference>
<evidence type="ECO:0000256" key="7">
    <source>
        <dbReference type="ARBA" id="ARBA00022763"/>
    </source>
</evidence>
<dbReference type="AlphaFoldDB" id="A0A8J7DWJ0"/>
<comment type="similarity">
    <text evidence="3">Belongs to the Nth/MutY family.</text>
</comment>
<comment type="caution">
    <text evidence="15">The sequence shown here is derived from an EMBL/GenBank/DDBJ whole genome shotgun (WGS) entry which is preliminary data.</text>
</comment>
<evidence type="ECO:0000256" key="6">
    <source>
        <dbReference type="ARBA" id="ARBA00022723"/>
    </source>
</evidence>
<dbReference type="InterPro" id="IPR023170">
    <property type="entry name" value="HhH_base_excis_C"/>
</dbReference>
<dbReference type="SUPFAM" id="SSF48150">
    <property type="entry name" value="DNA-glycosylase"/>
    <property type="match status" value="1"/>
</dbReference>
<keyword evidence="9" id="KW-0408">Iron</keyword>
<feature type="domain" description="Helix-hairpin-helix DNA-binding motif class 1" evidence="13">
    <location>
        <begin position="119"/>
        <end position="138"/>
    </location>
</feature>
<keyword evidence="6" id="KW-0479">Metal-binding</keyword>
<dbReference type="EMBL" id="JADEWZ010000011">
    <property type="protein sequence ID" value="MBE9116118.1"/>
    <property type="molecule type" value="Genomic_DNA"/>
</dbReference>
<evidence type="ECO:0000256" key="4">
    <source>
        <dbReference type="ARBA" id="ARBA00012045"/>
    </source>
</evidence>
<evidence type="ECO:0000256" key="8">
    <source>
        <dbReference type="ARBA" id="ARBA00022801"/>
    </source>
</evidence>
<evidence type="ECO:0000313" key="15">
    <source>
        <dbReference type="EMBL" id="MBE9116118.1"/>
    </source>
</evidence>
<protein>
    <recommendedName>
        <fullName evidence="5">Adenine DNA glycosylase</fullName>
        <ecNumber evidence="4">3.2.2.31</ecNumber>
    </recommendedName>
</protein>
<dbReference type="InterPro" id="IPR044298">
    <property type="entry name" value="MIG/MutY"/>
</dbReference>
<evidence type="ECO:0000256" key="5">
    <source>
        <dbReference type="ARBA" id="ARBA00022023"/>
    </source>
</evidence>
<dbReference type="Gene3D" id="1.10.1670.10">
    <property type="entry name" value="Helix-hairpin-Helix base-excision DNA repair enzymes (C-terminal)"/>
    <property type="match status" value="1"/>
</dbReference>
<dbReference type="GO" id="GO:0051536">
    <property type="term" value="F:iron-sulfur cluster binding"/>
    <property type="evidence" value="ECO:0007669"/>
    <property type="project" value="UniProtKB-KW"/>
</dbReference>
<keyword evidence="16" id="KW-1185">Reference proteome</keyword>
<comment type="catalytic activity">
    <reaction evidence="1">
        <text>Hydrolyzes free adenine bases from 7,8-dihydro-8-oxoguanine:adenine mismatched double-stranded DNA, leaving an apurinic site.</text>
        <dbReference type="EC" id="3.2.2.31"/>
    </reaction>
</comment>
<dbReference type="Pfam" id="PF00633">
    <property type="entry name" value="HHH"/>
    <property type="match status" value="1"/>
</dbReference>
<keyword evidence="7" id="KW-0227">DNA damage</keyword>
<dbReference type="Proteomes" id="UP000654482">
    <property type="component" value="Unassembled WGS sequence"/>
</dbReference>
<dbReference type="CDD" id="cd00056">
    <property type="entry name" value="ENDO3c"/>
    <property type="match status" value="1"/>
</dbReference>
<keyword evidence="11" id="KW-0234">DNA repair</keyword>
<comment type="cofactor">
    <cofactor evidence="2">
        <name>[4Fe-4S] cluster</name>
        <dbReference type="ChEBI" id="CHEBI:49883"/>
    </cofactor>
</comment>
<evidence type="ECO:0000256" key="1">
    <source>
        <dbReference type="ARBA" id="ARBA00000843"/>
    </source>
</evidence>
<keyword evidence="12" id="KW-0326">Glycosidase</keyword>
<dbReference type="GO" id="GO:0000701">
    <property type="term" value="F:purine-specific mismatch base pair DNA N-glycosylase activity"/>
    <property type="evidence" value="ECO:0007669"/>
    <property type="project" value="UniProtKB-EC"/>
</dbReference>
<dbReference type="SMART" id="SM00478">
    <property type="entry name" value="ENDO3c"/>
    <property type="match status" value="1"/>
</dbReference>
<evidence type="ECO:0000256" key="11">
    <source>
        <dbReference type="ARBA" id="ARBA00023204"/>
    </source>
</evidence>